<name>A0A507D1M8_9FUNG</name>
<proteinExistence type="predicted"/>
<reference evidence="1 2" key="1">
    <citation type="journal article" date="2019" name="Sci. Rep.">
        <title>Comparative genomics of chytrid fungi reveal insights into the obligate biotrophic and pathogenic lifestyle of Synchytrium endobioticum.</title>
        <authorList>
            <person name="van de Vossenberg B.T.L.H."/>
            <person name="Warris S."/>
            <person name="Nguyen H.D.T."/>
            <person name="van Gent-Pelzer M.P.E."/>
            <person name="Joly D.L."/>
            <person name="van de Geest H.C."/>
            <person name="Bonants P.J.M."/>
            <person name="Smith D.S."/>
            <person name="Levesque C.A."/>
            <person name="van der Lee T.A.J."/>
        </authorList>
    </citation>
    <scope>NUCLEOTIDE SEQUENCE [LARGE SCALE GENOMIC DNA]</scope>
    <source>
        <strain evidence="1 2">LEV6574</strain>
    </source>
</reference>
<accession>A0A507D1M8</accession>
<protein>
    <submittedName>
        <fullName evidence="1">Uncharacterized protein</fullName>
    </submittedName>
</protein>
<comment type="caution">
    <text evidence="1">The sequence shown here is derived from an EMBL/GenBank/DDBJ whole genome shotgun (WGS) entry which is preliminary data.</text>
</comment>
<dbReference type="EMBL" id="QEAM01000144">
    <property type="protein sequence ID" value="TPX45324.1"/>
    <property type="molecule type" value="Genomic_DNA"/>
</dbReference>
<dbReference type="Proteomes" id="UP000320475">
    <property type="component" value="Unassembled WGS sequence"/>
</dbReference>
<sequence length="100" mass="11433">MSEGVDTLRPYLICDLQLVFKPHQYLGSTSDMFIDVFDRASNRQANIDAFSSLIGCIEVVVDLGINNLVSLVRATNGFDYDSKDDEMREMQALQRYGRYR</sequence>
<evidence type="ECO:0000313" key="1">
    <source>
        <dbReference type="EMBL" id="TPX45324.1"/>
    </source>
</evidence>
<dbReference type="AlphaFoldDB" id="A0A507D1M8"/>
<organism evidence="1 2">
    <name type="scientific">Synchytrium endobioticum</name>
    <dbReference type="NCBI Taxonomy" id="286115"/>
    <lineage>
        <taxon>Eukaryota</taxon>
        <taxon>Fungi</taxon>
        <taxon>Fungi incertae sedis</taxon>
        <taxon>Chytridiomycota</taxon>
        <taxon>Chytridiomycota incertae sedis</taxon>
        <taxon>Chytridiomycetes</taxon>
        <taxon>Synchytriales</taxon>
        <taxon>Synchytriaceae</taxon>
        <taxon>Synchytrium</taxon>
    </lineage>
</organism>
<evidence type="ECO:0000313" key="2">
    <source>
        <dbReference type="Proteomes" id="UP000320475"/>
    </source>
</evidence>
<gene>
    <name evidence="1" type="ORF">SeLEV6574_g03929</name>
</gene>